<accession>A0A9Q8PDK1</accession>
<evidence type="ECO:0000313" key="2">
    <source>
        <dbReference type="Proteomes" id="UP000756132"/>
    </source>
</evidence>
<organism evidence="1 2">
    <name type="scientific">Passalora fulva</name>
    <name type="common">Tomato leaf mold</name>
    <name type="synonym">Cladosporium fulvum</name>
    <dbReference type="NCBI Taxonomy" id="5499"/>
    <lineage>
        <taxon>Eukaryota</taxon>
        <taxon>Fungi</taxon>
        <taxon>Dikarya</taxon>
        <taxon>Ascomycota</taxon>
        <taxon>Pezizomycotina</taxon>
        <taxon>Dothideomycetes</taxon>
        <taxon>Dothideomycetidae</taxon>
        <taxon>Mycosphaerellales</taxon>
        <taxon>Mycosphaerellaceae</taxon>
        <taxon>Fulvia</taxon>
    </lineage>
</organism>
<name>A0A9Q8PDK1_PASFU</name>
<reference evidence="1" key="2">
    <citation type="journal article" date="2022" name="Microb. Genom.">
        <title>A chromosome-scale genome assembly of the tomato pathogen Cladosporium fulvum reveals a compartmentalized genome architecture and the presence of a dispensable chromosome.</title>
        <authorList>
            <person name="Zaccaron A.Z."/>
            <person name="Chen L.H."/>
            <person name="Samaras A."/>
            <person name="Stergiopoulos I."/>
        </authorList>
    </citation>
    <scope>NUCLEOTIDE SEQUENCE</scope>
    <source>
        <strain evidence="1">Race5_Kim</strain>
    </source>
</reference>
<dbReference type="GeneID" id="71991210"/>
<evidence type="ECO:0000313" key="1">
    <source>
        <dbReference type="EMBL" id="UJO20594.1"/>
    </source>
</evidence>
<gene>
    <name evidence="1" type="ORF">CLAFUR5_11332</name>
</gene>
<keyword evidence="2" id="KW-1185">Reference proteome</keyword>
<reference evidence="1" key="1">
    <citation type="submission" date="2021-12" db="EMBL/GenBank/DDBJ databases">
        <authorList>
            <person name="Zaccaron A."/>
            <person name="Stergiopoulos I."/>
        </authorList>
    </citation>
    <scope>NUCLEOTIDE SEQUENCE</scope>
    <source>
        <strain evidence="1">Race5_Kim</strain>
    </source>
</reference>
<proteinExistence type="predicted"/>
<dbReference type="KEGG" id="ffu:CLAFUR5_11332"/>
<dbReference type="AlphaFoldDB" id="A0A9Q8PDK1"/>
<sequence length="91" mass="10514">MAPNDPIANHLQTAAMTDEQARHSYEAAAVTIEVQYRNAMLEAQKIEPNPLLEFQIRLIDRDYQLQKIRLDLERRLDPTARKSSGVRKARL</sequence>
<dbReference type="Proteomes" id="UP000756132">
    <property type="component" value="Chromosome 8"/>
</dbReference>
<dbReference type="EMBL" id="CP090170">
    <property type="protein sequence ID" value="UJO20594.1"/>
    <property type="molecule type" value="Genomic_DNA"/>
</dbReference>
<dbReference type="RefSeq" id="XP_047764960.1">
    <property type="nucleotide sequence ID" value="XM_047910480.1"/>
</dbReference>
<protein>
    <submittedName>
        <fullName evidence="1">Uncharacterized protein</fullName>
    </submittedName>
</protein>